<dbReference type="InterPro" id="IPR050894">
    <property type="entry name" value="EfeM/EfeO_iron_uptake"/>
</dbReference>
<dbReference type="Pfam" id="PF13473">
    <property type="entry name" value="Cupredoxin_1"/>
    <property type="match status" value="1"/>
</dbReference>
<dbReference type="CDD" id="cd14656">
    <property type="entry name" value="Imelysin-like_EfeO"/>
    <property type="match status" value="1"/>
</dbReference>
<dbReference type="InterPro" id="IPR038352">
    <property type="entry name" value="Imelysin_sf"/>
</dbReference>
<dbReference type="NCBIfam" id="NF041757">
    <property type="entry name" value="EfeO"/>
    <property type="match status" value="1"/>
</dbReference>
<protein>
    <submittedName>
        <fullName evidence="7">Imelysin family protein</fullName>
    </submittedName>
</protein>
<feature type="domain" description="EfeO-type cupredoxin-like" evidence="6">
    <location>
        <begin position="15"/>
        <end position="111"/>
    </location>
</feature>
<proteinExistence type="inferred from homology"/>
<comment type="similarity">
    <text evidence="2">Belongs to the EfeM/EfeO family.</text>
</comment>
<dbReference type="PROSITE" id="PS51257">
    <property type="entry name" value="PROKAR_LIPOPROTEIN"/>
    <property type="match status" value="1"/>
</dbReference>
<sequence>MNRTASRWAIPLVVTGALALSGCVENNSADATAIPVTSTADDCQVETATATSGPVRFEVENTGDDVTEFYVLADDGLRIIGEVENIAAGSSRNLTVQMQPGDYFTVCKPGMVGEGVGQADFNVTGDAVTASESDQAAIDDAVASYTAYTKTQVAELVTGTKAFTDAYRAGNDDEARRLFPLARINYERVEPTASNFGDLDPKIDYRKPGAEAEGLEFTGFHRIEMDLWIDEARVNYPGEDIQPLDPAGRAAVADQLDADISSLYDQVHADDFELTIDDITNGAIGLLDEVAAPDGKLPGEENEFAHTDLYDFLANVEGAEVAYETVRDIAAGKGTDGEDLVAELDEQFAAMKDLLATYGSYDAGFVSYDTVDQAARNALGAQLNALSEPLSQLTFTVLGVDQGE</sequence>
<reference evidence="7 8" key="1">
    <citation type="journal article" date="2019" name="Int. J. Syst. Evol. Microbiol.">
        <title>The Global Catalogue of Microorganisms (GCM) 10K type strain sequencing project: providing services to taxonomists for standard genome sequencing and annotation.</title>
        <authorList>
            <consortium name="The Broad Institute Genomics Platform"/>
            <consortium name="The Broad Institute Genome Sequencing Center for Infectious Disease"/>
            <person name="Wu L."/>
            <person name="Ma J."/>
        </authorList>
    </citation>
    <scope>NUCLEOTIDE SEQUENCE [LARGE SCALE GENOMIC DNA]</scope>
    <source>
        <strain evidence="7 8">JCM 13518</strain>
    </source>
</reference>
<evidence type="ECO:0000256" key="3">
    <source>
        <dbReference type="ARBA" id="ARBA00022729"/>
    </source>
</evidence>
<organism evidence="7 8">
    <name type="scientific">Aeromicrobium alkaliterrae</name>
    <dbReference type="NCBI Taxonomy" id="302168"/>
    <lineage>
        <taxon>Bacteria</taxon>
        <taxon>Bacillati</taxon>
        <taxon>Actinomycetota</taxon>
        <taxon>Actinomycetes</taxon>
        <taxon>Propionibacteriales</taxon>
        <taxon>Nocardioidaceae</taxon>
        <taxon>Aeromicrobium</taxon>
    </lineage>
</organism>
<dbReference type="InterPro" id="IPR053377">
    <property type="entry name" value="Iron_uptake_EfeM/EfeO"/>
</dbReference>
<evidence type="ECO:0000313" key="8">
    <source>
        <dbReference type="Proteomes" id="UP001501057"/>
    </source>
</evidence>
<evidence type="ECO:0000259" key="5">
    <source>
        <dbReference type="Pfam" id="PF09375"/>
    </source>
</evidence>
<dbReference type="PANTHER" id="PTHR39192:SF1">
    <property type="entry name" value="IRON UPTAKE SYSTEM COMPONENT EFEO"/>
    <property type="match status" value="1"/>
</dbReference>
<dbReference type="InterPro" id="IPR018976">
    <property type="entry name" value="Imelysin-like"/>
</dbReference>
<keyword evidence="8" id="KW-1185">Reference proteome</keyword>
<evidence type="ECO:0000313" key="7">
    <source>
        <dbReference type="EMBL" id="GAA1736553.1"/>
    </source>
</evidence>
<evidence type="ECO:0000256" key="4">
    <source>
        <dbReference type="SAM" id="SignalP"/>
    </source>
</evidence>
<evidence type="ECO:0000256" key="1">
    <source>
        <dbReference type="ARBA" id="ARBA00004418"/>
    </source>
</evidence>
<dbReference type="Proteomes" id="UP001501057">
    <property type="component" value="Unassembled WGS sequence"/>
</dbReference>
<evidence type="ECO:0000256" key="2">
    <source>
        <dbReference type="ARBA" id="ARBA00005989"/>
    </source>
</evidence>
<evidence type="ECO:0000259" key="6">
    <source>
        <dbReference type="Pfam" id="PF13473"/>
    </source>
</evidence>
<accession>A0ABN2JRJ5</accession>
<dbReference type="Gene3D" id="1.20.1420.20">
    <property type="entry name" value="M75 peptidase, HXXE motif"/>
    <property type="match status" value="1"/>
</dbReference>
<feature type="signal peptide" evidence="4">
    <location>
        <begin position="1"/>
        <end position="19"/>
    </location>
</feature>
<dbReference type="EMBL" id="BAAAME010000004">
    <property type="protein sequence ID" value="GAA1736553.1"/>
    <property type="molecule type" value="Genomic_DNA"/>
</dbReference>
<feature type="chain" id="PRO_5046890346" evidence="4">
    <location>
        <begin position="20"/>
        <end position="404"/>
    </location>
</feature>
<comment type="subcellular location">
    <subcellularLocation>
        <location evidence="1">Periplasm</location>
    </subcellularLocation>
</comment>
<keyword evidence="3 4" id="KW-0732">Signal</keyword>
<dbReference type="InterPro" id="IPR028096">
    <property type="entry name" value="EfeO_Cupredoxin"/>
</dbReference>
<dbReference type="PANTHER" id="PTHR39192">
    <property type="entry name" value="IRON UPTAKE SYSTEM COMPONENT EFEO"/>
    <property type="match status" value="1"/>
</dbReference>
<dbReference type="InterPro" id="IPR034981">
    <property type="entry name" value="Imelysin-like_EfeO/Algp7"/>
</dbReference>
<comment type="caution">
    <text evidence="7">The sequence shown here is derived from an EMBL/GenBank/DDBJ whole genome shotgun (WGS) entry which is preliminary data.</text>
</comment>
<feature type="domain" description="Imelysin-like" evidence="5">
    <location>
        <begin position="141"/>
        <end position="393"/>
    </location>
</feature>
<dbReference type="Pfam" id="PF09375">
    <property type="entry name" value="Peptidase_M75"/>
    <property type="match status" value="1"/>
</dbReference>
<name>A0ABN2JRJ5_9ACTN</name>
<dbReference type="RefSeq" id="WP_344199793.1">
    <property type="nucleotide sequence ID" value="NZ_BAAAME010000004.1"/>
</dbReference>
<gene>
    <name evidence="7" type="ORF">GCM10009710_16040</name>
</gene>